<dbReference type="EMBL" id="FOAF01000001">
    <property type="protein sequence ID" value="SEK41232.1"/>
    <property type="molecule type" value="Genomic_DNA"/>
</dbReference>
<proteinExistence type="inferred from homology"/>
<evidence type="ECO:0000313" key="2">
    <source>
        <dbReference type="EMBL" id="SEK41232.1"/>
    </source>
</evidence>
<evidence type="ECO:0000256" key="1">
    <source>
        <dbReference type="ARBA" id="ARBA00006484"/>
    </source>
</evidence>
<dbReference type="InterPro" id="IPR036291">
    <property type="entry name" value="NAD(P)-bd_dom_sf"/>
</dbReference>
<gene>
    <name evidence="2" type="ORF">SAMN05661044_00182</name>
</gene>
<dbReference type="STRING" id="407022.SAMN05661044_00182"/>
<organism evidence="2 3">
    <name type="scientific">Olivibacter domesticus</name>
    <name type="common">Pseudosphingobacterium domesticum</name>
    <dbReference type="NCBI Taxonomy" id="407022"/>
    <lineage>
        <taxon>Bacteria</taxon>
        <taxon>Pseudomonadati</taxon>
        <taxon>Bacteroidota</taxon>
        <taxon>Sphingobacteriia</taxon>
        <taxon>Sphingobacteriales</taxon>
        <taxon>Sphingobacteriaceae</taxon>
        <taxon>Olivibacter</taxon>
    </lineage>
</organism>
<evidence type="ECO:0000313" key="3">
    <source>
        <dbReference type="Proteomes" id="UP000199421"/>
    </source>
</evidence>
<sequence length="143" mass="15725">MKPHQVGNTTLVTGGSRGLGRDMAINIAKKGLDVVITYQSNQTAADSVVSEIKKMGQKALALPLDVSIYENYEPFFSDKLLPALNNSFQASAIDYLIHNAGQIAPALFETASISEFKDMIHMIKIKWPQTPPKDDVYTHCSNQ</sequence>
<dbReference type="PRINTS" id="PR00081">
    <property type="entry name" value="GDHRDH"/>
</dbReference>
<keyword evidence="3" id="KW-1185">Reference proteome</keyword>
<dbReference type="InterPro" id="IPR002347">
    <property type="entry name" value="SDR_fam"/>
</dbReference>
<dbReference type="RefSeq" id="WP_093316856.1">
    <property type="nucleotide sequence ID" value="NZ_FOAF01000001.1"/>
</dbReference>
<dbReference type="Proteomes" id="UP000199421">
    <property type="component" value="Unassembled WGS sequence"/>
</dbReference>
<reference evidence="3" key="1">
    <citation type="submission" date="2016-10" db="EMBL/GenBank/DDBJ databases">
        <authorList>
            <person name="Varghese N."/>
            <person name="Submissions S."/>
        </authorList>
    </citation>
    <scope>NUCLEOTIDE SEQUENCE [LARGE SCALE GENOMIC DNA]</scope>
    <source>
        <strain evidence="3">DSM 18733</strain>
    </source>
</reference>
<dbReference type="PANTHER" id="PTHR42879:SF2">
    <property type="entry name" value="3-OXOACYL-[ACYL-CARRIER-PROTEIN] REDUCTASE FABG"/>
    <property type="match status" value="1"/>
</dbReference>
<name>A0A1H7GW02_OLID1</name>
<dbReference type="PANTHER" id="PTHR42879">
    <property type="entry name" value="3-OXOACYL-(ACYL-CARRIER-PROTEIN) REDUCTASE"/>
    <property type="match status" value="1"/>
</dbReference>
<dbReference type="Gene3D" id="3.40.50.720">
    <property type="entry name" value="NAD(P)-binding Rossmann-like Domain"/>
    <property type="match status" value="1"/>
</dbReference>
<accession>A0A1H7GW02</accession>
<dbReference type="SUPFAM" id="SSF51735">
    <property type="entry name" value="NAD(P)-binding Rossmann-fold domains"/>
    <property type="match status" value="1"/>
</dbReference>
<dbReference type="OrthoDB" id="9803333at2"/>
<protein>
    <submittedName>
        <fullName evidence="2">Short chain dehydrogenase</fullName>
    </submittedName>
</protein>
<dbReference type="Pfam" id="PF00106">
    <property type="entry name" value="adh_short"/>
    <property type="match status" value="1"/>
</dbReference>
<dbReference type="InterPro" id="IPR050259">
    <property type="entry name" value="SDR"/>
</dbReference>
<dbReference type="AlphaFoldDB" id="A0A1H7GW02"/>
<comment type="similarity">
    <text evidence="1">Belongs to the short-chain dehydrogenases/reductases (SDR) family.</text>
</comment>